<keyword evidence="10" id="KW-0648">Protein biosynthesis</keyword>
<keyword evidence="10" id="KW-0396">Initiation factor</keyword>
<comment type="caution">
    <text evidence="10">The sequence shown here is derived from an EMBL/GenBank/DDBJ whole genome shotgun (WGS) entry which is preliminary data.</text>
</comment>
<dbReference type="Proteomes" id="UP000238350">
    <property type="component" value="Unassembled WGS sequence"/>
</dbReference>
<evidence type="ECO:0000313" key="10">
    <source>
        <dbReference type="EMBL" id="PRT53554.1"/>
    </source>
</evidence>
<comment type="function">
    <text evidence="6 7">Recruits TFIIH to the initiation complex and stimulates the RNA polymerase II C-terminal domain kinase and DNA-dependent ATPase activities of TFIIH. Both TFIIH and TFIIE are required for promoter clearance by RNA polymerase.</text>
</comment>
<dbReference type="PANTHER" id="PTHR12716">
    <property type="entry name" value="TRANSCRIPTION INITIATION FACTOR IIE, BETA SUBUNIT"/>
    <property type="match status" value="1"/>
</dbReference>
<keyword evidence="2 7" id="KW-0805">Transcription regulation</keyword>
<dbReference type="PROSITE" id="PS51351">
    <property type="entry name" value="TFIIE_BETA_C"/>
    <property type="match status" value="1"/>
</dbReference>
<dbReference type="PIRSF" id="PIRSF016398">
    <property type="entry name" value="TFIIE-beta"/>
    <property type="match status" value="1"/>
</dbReference>
<evidence type="ECO:0000256" key="5">
    <source>
        <dbReference type="ARBA" id="ARBA00023242"/>
    </source>
</evidence>
<organism evidence="10 11">
    <name type="scientific">Wickerhamiella sorbophila</name>
    <dbReference type="NCBI Taxonomy" id="45607"/>
    <lineage>
        <taxon>Eukaryota</taxon>
        <taxon>Fungi</taxon>
        <taxon>Dikarya</taxon>
        <taxon>Ascomycota</taxon>
        <taxon>Saccharomycotina</taxon>
        <taxon>Dipodascomycetes</taxon>
        <taxon>Dipodascales</taxon>
        <taxon>Trichomonascaceae</taxon>
        <taxon>Wickerhamiella</taxon>
    </lineage>
</organism>
<reference evidence="10 11" key="1">
    <citation type="submission" date="2017-04" db="EMBL/GenBank/DDBJ databases">
        <title>Genome sequencing of [Candida] sorbophila.</title>
        <authorList>
            <person name="Ahn J.O."/>
        </authorList>
    </citation>
    <scope>NUCLEOTIDE SEQUENCE [LARGE SCALE GENOMIC DNA]</scope>
    <source>
        <strain evidence="10 11">DS02</strain>
    </source>
</reference>
<dbReference type="Pfam" id="PF22254">
    <property type="entry name" value="TFA2_E-tether"/>
    <property type="match status" value="1"/>
</dbReference>
<dbReference type="GO" id="GO:0005673">
    <property type="term" value="C:transcription factor TFIIE complex"/>
    <property type="evidence" value="ECO:0007669"/>
    <property type="project" value="UniProtKB-UniRule"/>
</dbReference>
<dbReference type="PANTHER" id="PTHR12716:SF8">
    <property type="entry name" value="TRANSCRIPTION INITIATION FACTOR IIE SUBUNIT BETA"/>
    <property type="match status" value="1"/>
</dbReference>
<keyword evidence="5 7" id="KW-0539">Nucleus</keyword>
<comment type="similarity">
    <text evidence="7">Belongs to the TFIIE beta subunit family.</text>
</comment>
<protein>
    <recommendedName>
        <fullName evidence="7">Transcription initiation factor IIE subunit beta</fullName>
    </recommendedName>
</protein>
<evidence type="ECO:0000256" key="7">
    <source>
        <dbReference type="PIRNR" id="PIRNR016398"/>
    </source>
</evidence>
<feature type="region of interest" description="Disordered" evidence="8">
    <location>
        <begin position="212"/>
        <end position="252"/>
    </location>
</feature>
<dbReference type="OrthoDB" id="5323195at2759"/>
<evidence type="ECO:0000256" key="8">
    <source>
        <dbReference type="SAM" id="MobiDB-lite"/>
    </source>
</evidence>
<dbReference type="InterPro" id="IPR054600">
    <property type="entry name" value="TFA2_E-tether"/>
</dbReference>
<keyword evidence="3 7" id="KW-0238">DNA-binding</keyword>
<keyword evidence="4 7" id="KW-0804">Transcription</keyword>
<dbReference type="GO" id="GO:0003677">
    <property type="term" value="F:DNA binding"/>
    <property type="evidence" value="ECO:0007669"/>
    <property type="project" value="UniProtKB-UniRule"/>
</dbReference>
<dbReference type="GeneID" id="36514923"/>
<dbReference type="EMBL" id="NDIQ01000001">
    <property type="protein sequence ID" value="PRT53554.1"/>
    <property type="molecule type" value="Genomic_DNA"/>
</dbReference>
<feature type="region of interest" description="Disordered" evidence="8">
    <location>
        <begin position="22"/>
        <end position="49"/>
    </location>
</feature>
<dbReference type="GO" id="GO:0003743">
    <property type="term" value="F:translation initiation factor activity"/>
    <property type="evidence" value="ECO:0007669"/>
    <property type="project" value="UniProtKB-KW"/>
</dbReference>
<dbReference type="AlphaFoldDB" id="A0A2T0FF09"/>
<evidence type="ECO:0000256" key="3">
    <source>
        <dbReference type="ARBA" id="ARBA00023125"/>
    </source>
</evidence>
<name>A0A2T0FF09_9ASCO</name>
<sequence>MSSLNDQLNSFRAKVRNAPVLGKRIIPQVPQTETSGGTGPDGGDAAKRRKTAVVYSQPASAGTGLHRSTQLVHAIEYLRKHEQPILFADLENYLSSPVQPLIPMLQQHRNVRVNLKDQTATYVSKFDIYSANDLLRFLKTQKSYQGTSVKDLKDGWSQAIPTINRLEQENKLLVLRNKKDNTPRLIWPNEAGPLSTIDQVFVDLWRTAKVPSSSDLPGTLERVGLKPSSVDPSSIKQIKRAPEKKTKKNHRGKITNTHLRGVLKDYST</sequence>
<dbReference type="InterPro" id="IPR003166">
    <property type="entry name" value="TFIIE_bsu_DNA-bd"/>
</dbReference>
<dbReference type="RefSeq" id="XP_024663500.1">
    <property type="nucleotide sequence ID" value="XM_024807732.1"/>
</dbReference>
<evidence type="ECO:0000313" key="11">
    <source>
        <dbReference type="Proteomes" id="UP000238350"/>
    </source>
</evidence>
<dbReference type="GO" id="GO:0006367">
    <property type="term" value="P:transcription initiation at RNA polymerase II promoter"/>
    <property type="evidence" value="ECO:0007669"/>
    <property type="project" value="UniProtKB-UniRule"/>
</dbReference>
<accession>A0A2T0FF09</accession>
<dbReference type="STRING" id="45607.A0A2T0FF09"/>
<evidence type="ECO:0000256" key="4">
    <source>
        <dbReference type="ARBA" id="ARBA00023163"/>
    </source>
</evidence>
<evidence type="ECO:0000256" key="2">
    <source>
        <dbReference type="ARBA" id="ARBA00023015"/>
    </source>
</evidence>
<dbReference type="InterPro" id="IPR040501">
    <property type="entry name" value="TFA2_Winged_2"/>
</dbReference>
<dbReference type="Pfam" id="PF18121">
    <property type="entry name" value="TFA2_Winged_2"/>
    <property type="match status" value="1"/>
</dbReference>
<gene>
    <name evidence="10" type="ORF">B9G98_01174</name>
</gene>
<dbReference type="GO" id="GO:0001097">
    <property type="term" value="F:TFIIH-class transcription factor complex binding"/>
    <property type="evidence" value="ECO:0007669"/>
    <property type="project" value="TreeGrafter"/>
</dbReference>
<evidence type="ECO:0000256" key="1">
    <source>
        <dbReference type="ARBA" id="ARBA00004123"/>
    </source>
</evidence>
<evidence type="ECO:0000256" key="6">
    <source>
        <dbReference type="ARBA" id="ARBA00025581"/>
    </source>
</evidence>
<evidence type="ECO:0000259" key="9">
    <source>
        <dbReference type="PROSITE" id="PS51351"/>
    </source>
</evidence>
<comment type="subunit">
    <text evidence="7">Tetramer of two alpha and two beta chains.</text>
</comment>
<keyword evidence="11" id="KW-1185">Reference proteome</keyword>
<dbReference type="InterPro" id="IPR016656">
    <property type="entry name" value="TFIIE-bsu"/>
</dbReference>
<proteinExistence type="inferred from homology"/>
<dbReference type="Pfam" id="PF02186">
    <property type="entry name" value="TFIIE_beta"/>
    <property type="match status" value="1"/>
</dbReference>
<feature type="domain" description="TFIIE beta" evidence="9">
    <location>
        <begin position="55"/>
        <end position="129"/>
    </location>
</feature>
<comment type="subcellular location">
    <subcellularLocation>
        <location evidence="1 7">Nucleus</location>
    </subcellularLocation>
</comment>